<evidence type="ECO:0000313" key="2">
    <source>
        <dbReference type="EMBL" id="JAD56027.1"/>
    </source>
</evidence>
<accession>A0A0A9B9Q6</accession>
<feature type="region of interest" description="Disordered" evidence="1">
    <location>
        <begin position="1"/>
        <end position="23"/>
    </location>
</feature>
<proteinExistence type="predicted"/>
<dbReference type="EMBL" id="GBRH01241868">
    <property type="protein sequence ID" value="JAD56027.1"/>
    <property type="molecule type" value="Transcribed_RNA"/>
</dbReference>
<protein>
    <submittedName>
        <fullName evidence="2">Uncharacterized protein</fullName>
    </submittedName>
</protein>
<reference evidence="2" key="2">
    <citation type="journal article" date="2015" name="Data Brief">
        <title>Shoot transcriptome of the giant reed, Arundo donax.</title>
        <authorList>
            <person name="Barrero R.A."/>
            <person name="Guerrero F.D."/>
            <person name="Moolhuijzen P."/>
            <person name="Goolsby J.A."/>
            <person name="Tidwell J."/>
            <person name="Bellgard S.E."/>
            <person name="Bellgard M.I."/>
        </authorList>
    </citation>
    <scope>NUCLEOTIDE SEQUENCE</scope>
    <source>
        <tissue evidence="2">Shoot tissue taken approximately 20 cm above the soil surface</tissue>
    </source>
</reference>
<reference evidence="2" key="1">
    <citation type="submission" date="2014-09" db="EMBL/GenBank/DDBJ databases">
        <authorList>
            <person name="Magalhaes I.L.F."/>
            <person name="Oliveira U."/>
            <person name="Santos F.R."/>
            <person name="Vidigal T.H.D.A."/>
            <person name="Brescovit A.D."/>
            <person name="Santos A.J."/>
        </authorList>
    </citation>
    <scope>NUCLEOTIDE SEQUENCE</scope>
    <source>
        <tissue evidence="2">Shoot tissue taken approximately 20 cm above the soil surface</tissue>
    </source>
</reference>
<evidence type="ECO:0000256" key="1">
    <source>
        <dbReference type="SAM" id="MobiDB-lite"/>
    </source>
</evidence>
<name>A0A0A9B9Q6_ARUDO</name>
<sequence length="23" mass="2493">MSMVVSKLTAPRVKSLPSHITPI</sequence>
<organism evidence="2">
    <name type="scientific">Arundo donax</name>
    <name type="common">Giant reed</name>
    <name type="synonym">Donax arundinaceus</name>
    <dbReference type="NCBI Taxonomy" id="35708"/>
    <lineage>
        <taxon>Eukaryota</taxon>
        <taxon>Viridiplantae</taxon>
        <taxon>Streptophyta</taxon>
        <taxon>Embryophyta</taxon>
        <taxon>Tracheophyta</taxon>
        <taxon>Spermatophyta</taxon>
        <taxon>Magnoliopsida</taxon>
        <taxon>Liliopsida</taxon>
        <taxon>Poales</taxon>
        <taxon>Poaceae</taxon>
        <taxon>PACMAD clade</taxon>
        <taxon>Arundinoideae</taxon>
        <taxon>Arundineae</taxon>
        <taxon>Arundo</taxon>
    </lineage>
</organism>
<dbReference type="AlphaFoldDB" id="A0A0A9B9Q6"/>